<feature type="domain" description="Mur ligase C-terminal" evidence="1">
    <location>
        <begin position="1"/>
        <end position="95"/>
    </location>
</feature>
<evidence type="ECO:0000313" key="2">
    <source>
        <dbReference type="EMBL" id="GAG53006.1"/>
    </source>
</evidence>
<comment type="caution">
    <text evidence="2">The sequence shown here is derived from an EMBL/GenBank/DDBJ whole genome shotgun (WGS) entry which is preliminary data.</text>
</comment>
<name>X0ZYB1_9ZZZZ</name>
<dbReference type="GO" id="GO:0016881">
    <property type="term" value="F:acid-amino acid ligase activity"/>
    <property type="evidence" value="ECO:0007669"/>
    <property type="project" value="InterPro"/>
</dbReference>
<evidence type="ECO:0000259" key="1">
    <source>
        <dbReference type="Pfam" id="PF02875"/>
    </source>
</evidence>
<dbReference type="EMBL" id="BARS01051046">
    <property type="protein sequence ID" value="GAG53006.1"/>
    <property type="molecule type" value="Genomic_DNA"/>
</dbReference>
<dbReference type="AlphaFoldDB" id="X0ZYB1"/>
<reference evidence="2" key="1">
    <citation type="journal article" date="2014" name="Front. Microbiol.">
        <title>High frequency of phylogenetically diverse reductive dehalogenase-homologous genes in deep subseafloor sedimentary metagenomes.</title>
        <authorList>
            <person name="Kawai M."/>
            <person name="Futagami T."/>
            <person name="Toyoda A."/>
            <person name="Takaki Y."/>
            <person name="Nishi S."/>
            <person name="Hori S."/>
            <person name="Arai W."/>
            <person name="Tsubouchi T."/>
            <person name="Morono Y."/>
            <person name="Uchiyama I."/>
            <person name="Ito T."/>
            <person name="Fujiyama A."/>
            <person name="Inagaki F."/>
            <person name="Takami H."/>
        </authorList>
    </citation>
    <scope>NUCLEOTIDE SEQUENCE</scope>
    <source>
        <strain evidence="2">Expedition CK06-06</strain>
    </source>
</reference>
<organism evidence="2">
    <name type="scientific">marine sediment metagenome</name>
    <dbReference type="NCBI Taxonomy" id="412755"/>
    <lineage>
        <taxon>unclassified sequences</taxon>
        <taxon>metagenomes</taxon>
        <taxon>ecological metagenomes</taxon>
    </lineage>
</organism>
<dbReference type="InterPro" id="IPR004101">
    <property type="entry name" value="Mur_ligase_C"/>
</dbReference>
<accession>X0ZYB1</accession>
<gene>
    <name evidence="2" type="ORF">S01H1_76093</name>
</gene>
<sequence>DRDRDKRPMMGATAGRLSDLVVLTSDNPRTEAPEAILAGIVKGTAAVQSRRYEPSELANGFETRGYVVEPDRRRAISLGLGAARPGDTVIIAGKGHETYQIIGETSIPFDDRVEARRGLGLMIDD</sequence>
<proteinExistence type="predicted"/>
<feature type="non-terminal residue" evidence="2">
    <location>
        <position position="1"/>
    </location>
</feature>
<dbReference type="Pfam" id="PF02875">
    <property type="entry name" value="Mur_ligase_C"/>
    <property type="match status" value="1"/>
</dbReference>
<dbReference type="SUPFAM" id="SSF53244">
    <property type="entry name" value="MurD-like peptide ligases, peptide-binding domain"/>
    <property type="match status" value="1"/>
</dbReference>
<dbReference type="PANTHER" id="PTHR23135:SF4">
    <property type="entry name" value="UDP-N-ACETYLMURAMOYL-L-ALANYL-D-GLUTAMATE--2,6-DIAMINOPIMELATE LIGASE MURE HOMOLOG, CHLOROPLASTIC"/>
    <property type="match status" value="1"/>
</dbReference>
<dbReference type="InterPro" id="IPR036615">
    <property type="entry name" value="Mur_ligase_C_dom_sf"/>
</dbReference>
<dbReference type="Gene3D" id="3.90.190.20">
    <property type="entry name" value="Mur ligase, C-terminal domain"/>
    <property type="match status" value="1"/>
</dbReference>
<dbReference type="PANTHER" id="PTHR23135">
    <property type="entry name" value="MUR LIGASE FAMILY MEMBER"/>
    <property type="match status" value="1"/>
</dbReference>
<protein>
    <recommendedName>
        <fullName evidence="1">Mur ligase C-terminal domain-containing protein</fullName>
    </recommendedName>
</protein>